<dbReference type="AlphaFoldDB" id="W4QTZ6"/>
<dbReference type="Gene3D" id="3.50.50.60">
    <property type="entry name" value="FAD/NAD(P)-binding domain"/>
    <property type="match status" value="2"/>
</dbReference>
<dbReference type="Proteomes" id="UP000018896">
    <property type="component" value="Unassembled WGS sequence"/>
</dbReference>
<evidence type="ECO:0000256" key="2">
    <source>
        <dbReference type="ARBA" id="ARBA00011738"/>
    </source>
</evidence>
<dbReference type="PRINTS" id="PR00469">
    <property type="entry name" value="PNDRDTASEII"/>
</dbReference>
<dbReference type="eggNOG" id="COG0492">
    <property type="taxonomic scope" value="Bacteria"/>
</dbReference>
<dbReference type="InterPro" id="IPR023753">
    <property type="entry name" value="FAD/NAD-binding_dom"/>
</dbReference>
<comment type="subunit">
    <text evidence="2">Homodimer.</text>
</comment>
<name>W4QTZ6_HALA3</name>
<feature type="domain" description="FAD/NAD(P)-binding" evidence="5">
    <location>
        <begin position="7"/>
        <end position="283"/>
    </location>
</feature>
<comment type="cofactor">
    <cofactor evidence="1">
        <name>FAD</name>
        <dbReference type="ChEBI" id="CHEBI:57692"/>
    </cofactor>
</comment>
<evidence type="ECO:0000313" key="7">
    <source>
        <dbReference type="Proteomes" id="UP000018896"/>
    </source>
</evidence>
<proteinExistence type="predicted"/>
<keyword evidence="4" id="KW-0560">Oxidoreductase</keyword>
<dbReference type="GO" id="GO:0016491">
    <property type="term" value="F:oxidoreductase activity"/>
    <property type="evidence" value="ECO:0007669"/>
    <property type="project" value="UniProtKB-KW"/>
</dbReference>
<comment type="caution">
    <text evidence="6">The sequence shown here is derived from an EMBL/GenBank/DDBJ whole genome shotgun (WGS) entry which is preliminary data.</text>
</comment>
<evidence type="ECO:0000256" key="4">
    <source>
        <dbReference type="ARBA" id="ARBA00023002"/>
    </source>
</evidence>
<evidence type="ECO:0000259" key="5">
    <source>
        <dbReference type="Pfam" id="PF07992"/>
    </source>
</evidence>
<keyword evidence="3" id="KW-0285">Flavoprotein</keyword>
<reference evidence="6 7" key="1">
    <citation type="journal article" date="2014" name="Genome Announc.">
        <title>Draft Genome Sequences of Three Alkaliphilic Bacillus Strains, Bacillus wakoensis JCM 9140T, Bacillus akibai JCM 9157T, and Bacillus hemicellulosilyticus JCM 9152T.</title>
        <authorList>
            <person name="Yuki M."/>
            <person name="Oshima K."/>
            <person name="Suda W."/>
            <person name="Oshida Y."/>
            <person name="Kitamura K."/>
            <person name="Iida T."/>
            <person name="Hattori M."/>
            <person name="Ohkuma M."/>
        </authorList>
    </citation>
    <scope>NUCLEOTIDE SEQUENCE [LARGE SCALE GENOMIC DNA]</scope>
    <source>
        <strain evidence="6 7">JCM 9157</strain>
    </source>
</reference>
<evidence type="ECO:0000313" key="6">
    <source>
        <dbReference type="EMBL" id="GAE34804.1"/>
    </source>
</evidence>
<dbReference type="PANTHER" id="PTHR48105">
    <property type="entry name" value="THIOREDOXIN REDUCTASE 1-RELATED-RELATED"/>
    <property type="match status" value="1"/>
</dbReference>
<evidence type="ECO:0000256" key="1">
    <source>
        <dbReference type="ARBA" id="ARBA00001974"/>
    </source>
</evidence>
<sequence length="305" mass="34221">MKQRTVDVVVVGGGPGGLSAALVLGRSLRSVVVIDAGHPRNEVTHESHGFLTRDGIKPFELRELAHEQMKKYPKVSIIKDLVEDVWKVDDHFKTTTREGAIIYSRKLIFATGLKEDIPDIPGLDDVYGKSVFSCPYCDAYEHRDQPIALIGNKKELIHYIRLIYNWSRDLVVATNGPASLTEKEKEELRERKVRLVETPIKEVLFQDRDLHQLVFTDGETINRKAGFIVNTGAKQATMLPEKLGVHLNAQDGFETKEHGSTKVDGLFIIGDAAKRFTGLMGAASEGYETGVFMNKQFVEEDWINE</sequence>
<accession>W4QTZ6</accession>
<dbReference type="OrthoDB" id="9806179at2"/>
<dbReference type="PRINTS" id="PR00368">
    <property type="entry name" value="FADPNR"/>
</dbReference>
<dbReference type="InterPro" id="IPR050097">
    <property type="entry name" value="Ferredoxin-NADP_redctase_2"/>
</dbReference>
<protein>
    <submittedName>
        <fullName evidence="6">Thioredoxin reductase</fullName>
    </submittedName>
</protein>
<dbReference type="RefSeq" id="WP_035663891.1">
    <property type="nucleotide sequence ID" value="NZ_BAUV01000011.1"/>
</dbReference>
<organism evidence="6 7">
    <name type="scientific">Halalkalibacter akibai (strain ATCC 43226 / DSM 21942 / CIP 109018 / JCM 9157 / 1139)</name>
    <name type="common">Bacillus akibai</name>
    <dbReference type="NCBI Taxonomy" id="1236973"/>
    <lineage>
        <taxon>Bacteria</taxon>
        <taxon>Bacillati</taxon>
        <taxon>Bacillota</taxon>
        <taxon>Bacilli</taxon>
        <taxon>Bacillales</taxon>
        <taxon>Bacillaceae</taxon>
        <taxon>Halalkalibacter</taxon>
    </lineage>
</organism>
<dbReference type="InterPro" id="IPR036188">
    <property type="entry name" value="FAD/NAD-bd_sf"/>
</dbReference>
<evidence type="ECO:0000256" key="3">
    <source>
        <dbReference type="ARBA" id="ARBA00022630"/>
    </source>
</evidence>
<dbReference type="EMBL" id="BAUV01000011">
    <property type="protein sequence ID" value="GAE34804.1"/>
    <property type="molecule type" value="Genomic_DNA"/>
</dbReference>
<dbReference type="STRING" id="1236973.JCM9157_1884"/>
<keyword evidence="7" id="KW-1185">Reference proteome</keyword>
<dbReference type="Pfam" id="PF07992">
    <property type="entry name" value="Pyr_redox_2"/>
    <property type="match status" value="1"/>
</dbReference>
<dbReference type="SUPFAM" id="SSF51905">
    <property type="entry name" value="FAD/NAD(P)-binding domain"/>
    <property type="match status" value="1"/>
</dbReference>
<gene>
    <name evidence="6" type="ORF">JCM9157_1884</name>
</gene>